<dbReference type="InterPro" id="IPR013785">
    <property type="entry name" value="Aldolase_TIM"/>
</dbReference>
<dbReference type="InterPro" id="IPR058240">
    <property type="entry name" value="rSAM_sf"/>
</dbReference>
<dbReference type="PROSITE" id="PS51918">
    <property type="entry name" value="RADICAL_SAM"/>
    <property type="match status" value="1"/>
</dbReference>
<evidence type="ECO:0000256" key="4">
    <source>
        <dbReference type="ARBA" id="ARBA00023004"/>
    </source>
</evidence>
<dbReference type="NCBIfam" id="TIGR04085">
    <property type="entry name" value="rSAM_more_4Fe4S"/>
    <property type="match status" value="1"/>
</dbReference>
<evidence type="ECO:0000313" key="8">
    <source>
        <dbReference type="EMBL" id="MBS2965775.1"/>
    </source>
</evidence>
<organism evidence="8 9">
    <name type="scientific">Actinocrinis puniceicyclus</name>
    <dbReference type="NCBI Taxonomy" id="977794"/>
    <lineage>
        <taxon>Bacteria</taxon>
        <taxon>Bacillati</taxon>
        <taxon>Actinomycetota</taxon>
        <taxon>Actinomycetes</taxon>
        <taxon>Catenulisporales</taxon>
        <taxon>Actinospicaceae</taxon>
        <taxon>Actinocrinis</taxon>
    </lineage>
</organism>
<comment type="similarity">
    <text evidence="6">Belongs to the radical SAM superfamily. Anaerobic sulfatase-maturating enzyme family.</text>
</comment>
<feature type="domain" description="Radical SAM core" evidence="7">
    <location>
        <begin position="95"/>
        <end position="383"/>
    </location>
</feature>
<comment type="caution">
    <text evidence="8">The sequence shown here is derived from an EMBL/GenBank/DDBJ whole genome shotgun (WGS) entry which is preliminary data.</text>
</comment>
<dbReference type="CDD" id="cd01335">
    <property type="entry name" value="Radical_SAM"/>
    <property type="match status" value="1"/>
</dbReference>
<dbReference type="SUPFAM" id="SSF102114">
    <property type="entry name" value="Radical SAM enzymes"/>
    <property type="match status" value="1"/>
</dbReference>
<dbReference type="GO" id="GO:0016491">
    <property type="term" value="F:oxidoreductase activity"/>
    <property type="evidence" value="ECO:0007669"/>
    <property type="project" value="InterPro"/>
</dbReference>
<keyword evidence="9" id="KW-1185">Reference proteome</keyword>
<evidence type="ECO:0000256" key="6">
    <source>
        <dbReference type="ARBA" id="ARBA00023601"/>
    </source>
</evidence>
<dbReference type="SFLD" id="SFLDG01067">
    <property type="entry name" value="SPASM/twitch_domain_containing"/>
    <property type="match status" value="1"/>
</dbReference>
<dbReference type="InterPro" id="IPR023885">
    <property type="entry name" value="4Fe4S-binding_SPASM_dom"/>
</dbReference>
<dbReference type="PANTHER" id="PTHR43273:SF3">
    <property type="entry name" value="ANAEROBIC SULFATASE-MATURATING ENZYME HOMOLOG ASLB-RELATED"/>
    <property type="match status" value="1"/>
</dbReference>
<keyword evidence="4" id="KW-0408">Iron</keyword>
<protein>
    <submittedName>
        <fullName evidence="8">Radical SAM protein</fullName>
    </submittedName>
</protein>
<dbReference type="InterPro" id="IPR007197">
    <property type="entry name" value="rSAM"/>
</dbReference>
<proteinExistence type="inferred from homology"/>
<gene>
    <name evidence="8" type="ORF">KGA66_22170</name>
</gene>
<keyword evidence="3" id="KW-0479">Metal-binding</keyword>
<dbReference type="InterPro" id="IPR023867">
    <property type="entry name" value="Sulphatase_maturase_rSAM"/>
</dbReference>
<evidence type="ECO:0000256" key="5">
    <source>
        <dbReference type="ARBA" id="ARBA00023014"/>
    </source>
</evidence>
<sequence>MDQSLRLSVSPDLVRVTHRRGTAVYHRKLGGLVVLDAAAEQVLDAFGAGAGVGDVVRAAAAQVRADPARCLRLVEQLALRGFLDEGHHPAPPPPNRRVNVVQLVLVNGCNFGCTYCFEGIQGSDLTKTTAAATAKRQPTPVTIGSAPDPAGERVAVDLLDPVYVSEERYRFQRDPHNRTMSPEAAVAYTRRALGVARSEGVGQVMVQFFGGEPLMNKPACLAVLDEIGSGRDEGVAVEYTVVTNGSLITDEIAEAFARHRVGVCVSFDAPKSGARPLKNGRSSEPLVLAGLRRLRVHGNRVAINTALCSSTFDDVDESLVDFAVEMGVGEIGIVLDLDPGFYAEYGGDRIAARLMDLVGYGRRHGVVVTGYWHQIFQLLAGFDVVADRGFKNCSAKGAQFSIEPNGEVFSCKAGSGHFGNIEAGRALLSTPGYEAHAALRYDNPEYCRGCAIEGFCGGLCLGPLEKQHLTIDAVEIPACDTYRTVTEQLIQQYEDIPALLLATSGTGGS</sequence>
<dbReference type="RefSeq" id="WP_211470184.1">
    <property type="nucleotide sequence ID" value="NZ_JAGSXH010000100.1"/>
</dbReference>
<dbReference type="PANTHER" id="PTHR43273">
    <property type="entry name" value="ANAEROBIC SULFATASE-MATURATING ENZYME HOMOLOG ASLB-RELATED"/>
    <property type="match status" value="1"/>
</dbReference>
<dbReference type="GO" id="GO:0046872">
    <property type="term" value="F:metal ion binding"/>
    <property type="evidence" value="ECO:0007669"/>
    <property type="project" value="UniProtKB-KW"/>
</dbReference>
<evidence type="ECO:0000256" key="2">
    <source>
        <dbReference type="ARBA" id="ARBA00022691"/>
    </source>
</evidence>
<keyword evidence="5" id="KW-0411">Iron-sulfur</keyword>
<dbReference type="Pfam" id="PF04055">
    <property type="entry name" value="Radical_SAM"/>
    <property type="match status" value="1"/>
</dbReference>
<reference evidence="8" key="1">
    <citation type="submission" date="2021-04" db="EMBL/GenBank/DDBJ databases">
        <title>Genome based classification of Actinospica acidithermotolerans sp. nov., an actinobacterium isolated from an Indonesian hot spring.</title>
        <authorList>
            <person name="Kusuma A.B."/>
            <person name="Putra K.E."/>
            <person name="Nafisah S."/>
            <person name="Loh J."/>
            <person name="Nouioui I."/>
            <person name="Goodfellow M."/>
        </authorList>
    </citation>
    <scope>NUCLEOTIDE SEQUENCE</scope>
    <source>
        <strain evidence="8">DSM 45618</strain>
    </source>
</reference>
<dbReference type="AlphaFoldDB" id="A0A8J7WU41"/>
<name>A0A8J7WU41_9ACTN</name>
<comment type="cofactor">
    <cofactor evidence="1">
        <name>[4Fe-4S] cluster</name>
        <dbReference type="ChEBI" id="CHEBI:49883"/>
    </cofactor>
</comment>
<evidence type="ECO:0000256" key="3">
    <source>
        <dbReference type="ARBA" id="ARBA00022723"/>
    </source>
</evidence>
<evidence type="ECO:0000313" key="9">
    <source>
        <dbReference type="Proteomes" id="UP000677913"/>
    </source>
</evidence>
<accession>A0A8J7WU41</accession>
<dbReference type="SFLD" id="SFLDS00029">
    <property type="entry name" value="Radical_SAM"/>
    <property type="match status" value="1"/>
</dbReference>
<evidence type="ECO:0000256" key="1">
    <source>
        <dbReference type="ARBA" id="ARBA00001966"/>
    </source>
</evidence>
<dbReference type="EMBL" id="JAGSXH010000100">
    <property type="protein sequence ID" value="MBS2965775.1"/>
    <property type="molecule type" value="Genomic_DNA"/>
</dbReference>
<dbReference type="Gene3D" id="3.20.20.70">
    <property type="entry name" value="Aldolase class I"/>
    <property type="match status" value="1"/>
</dbReference>
<keyword evidence="2" id="KW-0949">S-adenosyl-L-methionine</keyword>
<dbReference type="GO" id="GO:0051536">
    <property type="term" value="F:iron-sulfur cluster binding"/>
    <property type="evidence" value="ECO:0007669"/>
    <property type="project" value="UniProtKB-KW"/>
</dbReference>
<dbReference type="Proteomes" id="UP000677913">
    <property type="component" value="Unassembled WGS sequence"/>
</dbReference>
<evidence type="ECO:0000259" key="7">
    <source>
        <dbReference type="PROSITE" id="PS51918"/>
    </source>
</evidence>